<evidence type="ECO:0000313" key="3">
    <source>
        <dbReference type="Proteomes" id="UP000074247"/>
    </source>
</evidence>
<evidence type="ECO:0000256" key="1">
    <source>
        <dbReference type="SAM" id="MobiDB-lite"/>
    </source>
</evidence>
<gene>
    <name evidence="2" type="ORF">TGARI_263642B</name>
</gene>
<reference evidence="2 3" key="1">
    <citation type="journal article" date="2016" name="Nat. Commun.">
        <title>Local admixture of amplified and diversified secreted pathogenesis determinants shapes mosaic Toxoplasma gondii genomes.</title>
        <authorList>
            <person name="Lorenzi H."/>
            <person name="Khan A."/>
            <person name="Behnke M.S."/>
            <person name="Namasivayam S."/>
            <person name="Swapna L.S."/>
            <person name="Hadjithomas M."/>
            <person name="Karamycheva S."/>
            <person name="Pinney D."/>
            <person name="Brunk B.P."/>
            <person name="Ajioka J.W."/>
            <person name="Ajzenberg D."/>
            <person name="Boothroyd J.C."/>
            <person name="Boyle J.P."/>
            <person name="Darde M.L."/>
            <person name="Diaz-Miranda M.A."/>
            <person name="Dubey J.P."/>
            <person name="Fritz H.M."/>
            <person name="Gennari S.M."/>
            <person name="Gregory B.D."/>
            <person name="Kim K."/>
            <person name="Saeij J.P."/>
            <person name="Su C."/>
            <person name="White M.W."/>
            <person name="Zhu X.Q."/>
            <person name="Howe D.K."/>
            <person name="Rosenthal B.M."/>
            <person name="Grigg M.E."/>
            <person name="Parkinson J."/>
            <person name="Liu L."/>
            <person name="Kissinger J.C."/>
            <person name="Roos D.S."/>
            <person name="Sibley L.D."/>
        </authorList>
    </citation>
    <scope>NUCLEOTIDE SEQUENCE [LARGE SCALE GENOMIC DNA]</scope>
    <source>
        <strain evidence="2 3">ARI</strain>
    </source>
</reference>
<feature type="compositionally biased region" description="Basic residues" evidence="1">
    <location>
        <begin position="1"/>
        <end position="15"/>
    </location>
</feature>
<proteinExistence type="predicted"/>
<dbReference type="VEuPathDB" id="ToxoDB:TGARI_263642B"/>
<organism evidence="2 3">
    <name type="scientific">Toxoplasma gondii ARI</name>
    <dbReference type="NCBI Taxonomy" id="1074872"/>
    <lineage>
        <taxon>Eukaryota</taxon>
        <taxon>Sar</taxon>
        <taxon>Alveolata</taxon>
        <taxon>Apicomplexa</taxon>
        <taxon>Conoidasida</taxon>
        <taxon>Coccidia</taxon>
        <taxon>Eucoccidiorida</taxon>
        <taxon>Eimeriorina</taxon>
        <taxon>Sarcocystidae</taxon>
        <taxon>Toxoplasma</taxon>
    </lineage>
</organism>
<comment type="caution">
    <text evidence="2">The sequence shown here is derived from an EMBL/GenBank/DDBJ whole genome shotgun (WGS) entry which is preliminary data.</text>
</comment>
<protein>
    <submittedName>
        <fullName evidence="2">Uncharacterized protein</fullName>
    </submittedName>
</protein>
<accession>A0A139XPX1</accession>
<name>A0A139XPX1_TOXGO</name>
<feature type="non-terminal residue" evidence="2">
    <location>
        <position position="1"/>
    </location>
</feature>
<feature type="region of interest" description="Disordered" evidence="1">
    <location>
        <begin position="1"/>
        <end position="44"/>
    </location>
</feature>
<sequence length="44" mass="5009">RRTPAFPSRRNRRASARKETQGTVFSLSEKSEEADGRDEEDEGV</sequence>
<dbReference type="Proteomes" id="UP000074247">
    <property type="component" value="Unassembled WGS sequence"/>
</dbReference>
<dbReference type="EMBL" id="AGQS02005373">
    <property type="protein sequence ID" value="KYF40814.1"/>
    <property type="molecule type" value="Genomic_DNA"/>
</dbReference>
<evidence type="ECO:0000313" key="2">
    <source>
        <dbReference type="EMBL" id="KYF40814.1"/>
    </source>
</evidence>
<feature type="non-terminal residue" evidence="2">
    <location>
        <position position="44"/>
    </location>
</feature>
<feature type="compositionally biased region" description="Acidic residues" evidence="1">
    <location>
        <begin position="35"/>
        <end position="44"/>
    </location>
</feature>
<dbReference type="AlphaFoldDB" id="A0A139XPX1"/>